<keyword evidence="6 8" id="KW-1133">Transmembrane helix</keyword>
<evidence type="ECO:0000313" key="10">
    <source>
        <dbReference type="EMBL" id="MCK0532541.1"/>
    </source>
</evidence>
<evidence type="ECO:0000256" key="3">
    <source>
        <dbReference type="ARBA" id="ARBA00022676"/>
    </source>
</evidence>
<dbReference type="Proteomes" id="UP001203512">
    <property type="component" value="Unassembled WGS sequence"/>
</dbReference>
<feature type="transmembrane region" description="Helical" evidence="8">
    <location>
        <begin position="79"/>
        <end position="102"/>
    </location>
</feature>
<dbReference type="EMBL" id="JALKHS010000010">
    <property type="protein sequence ID" value="MCK0532541.1"/>
    <property type="molecule type" value="Genomic_DNA"/>
</dbReference>
<feature type="transmembrane region" description="Helical" evidence="8">
    <location>
        <begin position="203"/>
        <end position="224"/>
    </location>
</feature>
<evidence type="ECO:0000256" key="2">
    <source>
        <dbReference type="ARBA" id="ARBA00022475"/>
    </source>
</evidence>
<dbReference type="PANTHER" id="PTHR33908:SF11">
    <property type="entry name" value="MEMBRANE PROTEIN"/>
    <property type="match status" value="1"/>
</dbReference>
<evidence type="ECO:0000259" key="9">
    <source>
        <dbReference type="Pfam" id="PF13231"/>
    </source>
</evidence>
<evidence type="ECO:0000313" key="11">
    <source>
        <dbReference type="Proteomes" id="UP001203512"/>
    </source>
</evidence>
<keyword evidence="4" id="KW-0808">Transferase</keyword>
<dbReference type="RefSeq" id="WP_247233320.1">
    <property type="nucleotide sequence ID" value="NZ_JALKHS010000010.1"/>
</dbReference>
<keyword evidence="2" id="KW-1003">Cell membrane</keyword>
<keyword evidence="7 8" id="KW-0472">Membrane</keyword>
<dbReference type="InterPro" id="IPR050297">
    <property type="entry name" value="LipidA_mod_glycosyltrf_83"/>
</dbReference>
<proteinExistence type="predicted"/>
<protein>
    <submittedName>
        <fullName evidence="10">Glycosyltransferase family 39 protein</fullName>
    </submittedName>
</protein>
<evidence type="ECO:0000256" key="8">
    <source>
        <dbReference type="SAM" id="Phobius"/>
    </source>
</evidence>
<organism evidence="10 11">
    <name type="scientific">Sphingobium agri</name>
    <dbReference type="NCBI Taxonomy" id="2933566"/>
    <lineage>
        <taxon>Bacteria</taxon>
        <taxon>Pseudomonadati</taxon>
        <taxon>Pseudomonadota</taxon>
        <taxon>Alphaproteobacteria</taxon>
        <taxon>Sphingomonadales</taxon>
        <taxon>Sphingomonadaceae</taxon>
        <taxon>Sphingobium</taxon>
    </lineage>
</organism>
<feature type="transmembrane region" description="Helical" evidence="8">
    <location>
        <begin position="109"/>
        <end position="131"/>
    </location>
</feature>
<evidence type="ECO:0000256" key="4">
    <source>
        <dbReference type="ARBA" id="ARBA00022679"/>
    </source>
</evidence>
<accession>A0ABT0DZI7</accession>
<dbReference type="Pfam" id="PF13231">
    <property type="entry name" value="PMT_2"/>
    <property type="match status" value="1"/>
</dbReference>
<feature type="transmembrane region" description="Helical" evidence="8">
    <location>
        <begin position="21"/>
        <end position="43"/>
    </location>
</feature>
<dbReference type="InterPro" id="IPR038731">
    <property type="entry name" value="RgtA/B/C-like"/>
</dbReference>
<feature type="transmembrane region" description="Helical" evidence="8">
    <location>
        <begin position="137"/>
        <end position="153"/>
    </location>
</feature>
<gene>
    <name evidence="10" type="ORF">MU848_13200</name>
</gene>
<feature type="transmembrane region" description="Helical" evidence="8">
    <location>
        <begin position="359"/>
        <end position="377"/>
    </location>
</feature>
<keyword evidence="5 8" id="KW-0812">Transmembrane</keyword>
<sequence length="517" mass="55792">MYPFQPDEALARARSGIVLDGISAGGLPLLALLLFLLVTHHGIGIWPDSTRYMSLSSQPWDAPLYPALLQLVAMPGIDIVSGAWGIGLVLAPLNAFLAWYLIRTASGSPAAAALGTAIIIIAPQTVTLHGLAMSEPLFLTTIYGTLIALARYLRDADGRWLIMAGIGIGLASLTRFTGPALGAAIALFLLIDPRQPLPGRFANILRILLPSAFIFFGWVALGEAVNGRSTGRPLEWLGNMTVADWWLSFHAMTAWLLPDDVPGPARGAVFLLALGAGLTAVALHGRRALGRTGGADVSLLAVPLALFFFTYLAFMVLATSIEANLHMNGRYAYPIYCTSVMATAITVAQLDRASTAARLLRFILIGIGCMMLVSHAVRTTVRTNNDYHKGVGYAALDWVRSPTIAAVARLPRDAVIYSNGPDVIGYLLRRPARDIPMHISLRIGREDAQFPYARQLASASAALARGNAYVVFLNGIDFRFYMASERELADRLNLVRAAKLEDGAIYRRAWGKEGNNE</sequence>
<keyword evidence="11" id="KW-1185">Reference proteome</keyword>
<dbReference type="PANTHER" id="PTHR33908">
    <property type="entry name" value="MANNOSYLTRANSFERASE YKCB-RELATED"/>
    <property type="match status" value="1"/>
</dbReference>
<feature type="transmembrane region" description="Helical" evidence="8">
    <location>
        <begin position="331"/>
        <end position="350"/>
    </location>
</feature>
<feature type="transmembrane region" description="Helical" evidence="8">
    <location>
        <begin position="297"/>
        <end position="319"/>
    </location>
</feature>
<comment type="subcellular location">
    <subcellularLocation>
        <location evidence="1">Cell membrane</location>
        <topology evidence="1">Multi-pass membrane protein</topology>
    </subcellularLocation>
</comment>
<evidence type="ECO:0000256" key="5">
    <source>
        <dbReference type="ARBA" id="ARBA00022692"/>
    </source>
</evidence>
<keyword evidence="3" id="KW-0328">Glycosyltransferase</keyword>
<feature type="transmembrane region" description="Helical" evidence="8">
    <location>
        <begin position="236"/>
        <end position="256"/>
    </location>
</feature>
<comment type="caution">
    <text evidence="10">The sequence shown here is derived from an EMBL/GenBank/DDBJ whole genome shotgun (WGS) entry which is preliminary data.</text>
</comment>
<evidence type="ECO:0000256" key="7">
    <source>
        <dbReference type="ARBA" id="ARBA00023136"/>
    </source>
</evidence>
<evidence type="ECO:0000256" key="1">
    <source>
        <dbReference type="ARBA" id="ARBA00004651"/>
    </source>
</evidence>
<evidence type="ECO:0000256" key="6">
    <source>
        <dbReference type="ARBA" id="ARBA00022989"/>
    </source>
</evidence>
<feature type="transmembrane region" description="Helical" evidence="8">
    <location>
        <begin position="268"/>
        <end position="285"/>
    </location>
</feature>
<name>A0ABT0DZI7_9SPHN</name>
<feature type="transmembrane region" description="Helical" evidence="8">
    <location>
        <begin position="160"/>
        <end position="191"/>
    </location>
</feature>
<reference evidence="10 11" key="1">
    <citation type="submission" date="2022-04" db="EMBL/GenBank/DDBJ databases">
        <authorList>
            <person name="Huq M.A."/>
        </authorList>
    </citation>
    <scope>NUCLEOTIDE SEQUENCE [LARGE SCALE GENOMIC DNA]</scope>
    <source>
        <strain evidence="10 11">MAH-33</strain>
    </source>
</reference>
<feature type="domain" description="Glycosyltransferase RgtA/B/C/D-like" evidence="9">
    <location>
        <begin position="89"/>
        <end position="195"/>
    </location>
</feature>